<gene>
    <name evidence="5" type="ORF">CWI71_08600</name>
</gene>
<dbReference type="Gene3D" id="3.40.250.10">
    <property type="entry name" value="Rhodanese-like domain"/>
    <property type="match status" value="2"/>
</dbReference>
<keyword evidence="1 3" id="KW-0808">Transferase</keyword>
<proteinExistence type="predicted"/>
<reference evidence="6" key="1">
    <citation type="journal article" date="2018" name="Front. Microbiol.">
        <title>Genome-Based Analysis Reveals the Taxonomy and Diversity of the Family Idiomarinaceae.</title>
        <authorList>
            <person name="Liu Y."/>
            <person name="Lai Q."/>
            <person name="Shao Z."/>
        </authorList>
    </citation>
    <scope>NUCLEOTIDE SEQUENCE [LARGE SCALE GENOMIC DNA]</scope>
    <source>
        <strain evidence="6">CVS-6</strain>
    </source>
</reference>
<dbReference type="CDD" id="cd01448">
    <property type="entry name" value="TST_Repeat_1"/>
    <property type="match status" value="1"/>
</dbReference>
<organism evidence="5 6">
    <name type="scientific">Pseudidiomarina insulisalsae</name>
    <dbReference type="NCBI Taxonomy" id="575789"/>
    <lineage>
        <taxon>Bacteria</taxon>
        <taxon>Pseudomonadati</taxon>
        <taxon>Pseudomonadota</taxon>
        <taxon>Gammaproteobacteria</taxon>
        <taxon>Alteromonadales</taxon>
        <taxon>Idiomarinaceae</taxon>
        <taxon>Pseudidiomarina</taxon>
    </lineage>
</organism>
<dbReference type="OrthoDB" id="9781034at2"/>
<dbReference type="GO" id="GO:0004792">
    <property type="term" value="F:thiosulfate-cyanide sulfurtransferase activity"/>
    <property type="evidence" value="ECO:0007669"/>
    <property type="project" value="InterPro"/>
</dbReference>
<dbReference type="RefSeq" id="WP_126754857.1">
    <property type="nucleotide sequence ID" value="NZ_PIPY01000008.1"/>
</dbReference>
<sequence length="284" mass="31646">MTKMTENAILVDTHWLAEHKDDPKVKVFDASMEKIIGREPLVYEQATLIPGAFDLALERHLTATNSQLPNAFPELEQVQSWLRQQGVNNGDTLVVYDNQGIYSAPRAWVILKALGMENVLILNGGLPKWLAEERPVTATYATADEPGHVVLKQQQHWLATWEQALQVSQCGTFALLDARSYERFRGRQPEPREGMRAGHIPGAKNVPFAEVLQGSEFKPVSELQQLLQQHLSDPEQPVITSCGSGVTACILLVAARLAGYQQVRLYDGSWAEWGVRRDLPVATT</sequence>
<dbReference type="InterPro" id="IPR036873">
    <property type="entry name" value="Rhodanese-like_dom_sf"/>
</dbReference>
<keyword evidence="6" id="KW-1185">Reference proteome</keyword>
<dbReference type="EMBL" id="PIPY01000008">
    <property type="protein sequence ID" value="RUO59471.1"/>
    <property type="molecule type" value="Genomic_DNA"/>
</dbReference>
<dbReference type="AlphaFoldDB" id="A0A432YEU2"/>
<feature type="domain" description="Rhodanese" evidence="4">
    <location>
        <begin position="169"/>
        <end position="282"/>
    </location>
</feature>
<evidence type="ECO:0000313" key="6">
    <source>
        <dbReference type="Proteomes" id="UP000288259"/>
    </source>
</evidence>
<dbReference type="CDD" id="cd01449">
    <property type="entry name" value="TST_Repeat_2"/>
    <property type="match status" value="1"/>
</dbReference>
<evidence type="ECO:0000256" key="3">
    <source>
        <dbReference type="RuleBase" id="RU000507"/>
    </source>
</evidence>
<evidence type="ECO:0000256" key="1">
    <source>
        <dbReference type="ARBA" id="ARBA00022679"/>
    </source>
</evidence>
<evidence type="ECO:0000313" key="5">
    <source>
        <dbReference type="EMBL" id="RUO59471.1"/>
    </source>
</evidence>
<dbReference type="PANTHER" id="PTHR11364">
    <property type="entry name" value="THIOSULFATE SULFERTANSFERASE"/>
    <property type="match status" value="1"/>
</dbReference>
<dbReference type="InterPro" id="IPR001307">
    <property type="entry name" value="Thiosulphate_STrfase_CS"/>
</dbReference>
<dbReference type="FunFam" id="3.40.250.10:FF:000001">
    <property type="entry name" value="Sulfurtransferase"/>
    <property type="match status" value="1"/>
</dbReference>
<dbReference type="SUPFAM" id="SSF52821">
    <property type="entry name" value="Rhodanese/Cell cycle control phosphatase"/>
    <property type="match status" value="2"/>
</dbReference>
<dbReference type="PROSITE" id="PS50206">
    <property type="entry name" value="RHODANESE_3"/>
    <property type="match status" value="2"/>
</dbReference>
<dbReference type="PANTHER" id="PTHR11364:SF27">
    <property type="entry name" value="SULFURTRANSFERASE"/>
    <property type="match status" value="1"/>
</dbReference>
<dbReference type="InterPro" id="IPR001763">
    <property type="entry name" value="Rhodanese-like_dom"/>
</dbReference>
<comment type="caution">
    <text evidence="5">The sequence shown here is derived from an EMBL/GenBank/DDBJ whole genome shotgun (WGS) entry which is preliminary data.</text>
</comment>
<name>A0A432YEU2_9GAMM</name>
<dbReference type="Proteomes" id="UP000288259">
    <property type="component" value="Unassembled WGS sequence"/>
</dbReference>
<dbReference type="InterPro" id="IPR045078">
    <property type="entry name" value="TST/MPST-like"/>
</dbReference>
<feature type="domain" description="Rhodanese" evidence="4">
    <location>
        <begin position="21"/>
        <end position="138"/>
    </location>
</feature>
<dbReference type="Pfam" id="PF00581">
    <property type="entry name" value="Rhodanese"/>
    <property type="match status" value="2"/>
</dbReference>
<dbReference type="PROSITE" id="PS00683">
    <property type="entry name" value="RHODANESE_2"/>
    <property type="match status" value="1"/>
</dbReference>
<protein>
    <recommendedName>
        <fullName evidence="3">Sulfurtransferase</fullName>
    </recommendedName>
</protein>
<dbReference type="SMART" id="SM00450">
    <property type="entry name" value="RHOD"/>
    <property type="match status" value="2"/>
</dbReference>
<evidence type="ECO:0000256" key="2">
    <source>
        <dbReference type="ARBA" id="ARBA00022737"/>
    </source>
</evidence>
<keyword evidence="2" id="KW-0677">Repeat</keyword>
<accession>A0A432YEU2</accession>
<evidence type="ECO:0000259" key="4">
    <source>
        <dbReference type="PROSITE" id="PS50206"/>
    </source>
</evidence>